<keyword evidence="5" id="KW-1185">Reference proteome</keyword>
<dbReference type="Pfam" id="PF20516">
    <property type="entry name" value="PDDEXK_12"/>
    <property type="match status" value="1"/>
</dbReference>
<feature type="domain" description="PD-(D/E)XK nuclease-like" evidence="3">
    <location>
        <begin position="511"/>
        <end position="752"/>
    </location>
</feature>
<comment type="caution">
    <text evidence="4">The sequence shown here is derived from an EMBL/GenBank/DDBJ whole genome shotgun (WGS) entry which is preliminary data.</text>
</comment>
<evidence type="ECO:0000256" key="2">
    <source>
        <dbReference type="SAM" id="SignalP"/>
    </source>
</evidence>
<name>A0A8H5XXC4_9HYPO</name>
<sequence length="783" mass="87899">MVRLATLVLSLACSALASPFVKPSDYSVSDVRDLGYAIHERAISKTITKPAIVCDLTCKACLAKPAPKKGKDAGKGKTTGKGRGKGKGKSIPRSLELEERSLDDIEDLWGTDATAANEYVMSQIDSDTRNVDELDWNLIQHDAVSGQGPWAERPLKKYIRGLMGCTGIVIVSDKGYWFAHFMETGFLNIGDNWEKKIIKPLQQGTNKFTTPGSLAGPGGILNKANNVKIYVSTPRTRTSTEQNPVLLYKAKVDELLSHITGRGEPLNGVQVITRGYLKPENEAEVEAFHNRANGKVLIEYDNNQLDVNGNQPNPRERMYRIWLEHKYYEHSSKVFHSLTGQWQAKEVWRHFQNPCKLSHGPTSTPHTRQGPKRRRLNLPSPEASQSDSSMASPKKHSLTNHDDEFETPRPSRRIRTPRSESGTSLPSTQSASQASGRSSPTKQLRALALNTRGVITRELSAFPDMPKPLEALLDKIDYASSGIGILPSSQRSVYGEFKWARQPILSNILFSDDRDKLGHTPTPEAVQWILHEAAYCNSRGCSEADWNVEVHHRVLSAALRPLQGPRSDQFFDFRLSTTASIITEYHVTSASKKVDFCMYLDPKQDEFAQVSETIDALKNILPLGIFNHANLAPLSDNPIAVSIETKKTGEGWENAKLQMEVWMAAHWQFLRQLLSLRQRAQDLTNANEKIWNLPDFIPGIIIQGHDWHLIITTPEGEKTVFWQKKILGDTSSSMGIYKIIYNLQLLRQWAQEINCDALVIWRSPCWSIIAELRVEKPADDPWE</sequence>
<feature type="chain" id="PRO_5034742119" description="PD-(D/E)XK nuclease-like domain-containing protein" evidence="2">
    <location>
        <begin position="18"/>
        <end position="783"/>
    </location>
</feature>
<dbReference type="InterPro" id="IPR046797">
    <property type="entry name" value="PDDEXK_12"/>
</dbReference>
<evidence type="ECO:0000256" key="1">
    <source>
        <dbReference type="SAM" id="MobiDB-lite"/>
    </source>
</evidence>
<dbReference type="Proteomes" id="UP000544331">
    <property type="component" value="Unassembled WGS sequence"/>
</dbReference>
<reference evidence="4 5" key="1">
    <citation type="submission" date="2020-05" db="EMBL/GenBank/DDBJ databases">
        <title>Identification and distribution of gene clusters putatively required for synthesis of sphingolipid metabolism inhibitors in phylogenetically diverse species of the filamentous fungus Fusarium.</title>
        <authorList>
            <person name="Kim H.-S."/>
            <person name="Busman M."/>
            <person name="Brown D.W."/>
            <person name="Divon H."/>
            <person name="Uhlig S."/>
            <person name="Proctor R.H."/>
        </authorList>
    </citation>
    <scope>NUCLEOTIDE SEQUENCE [LARGE SCALE GENOMIC DNA]</scope>
    <source>
        <strain evidence="4 5">NRRL 66235</strain>
    </source>
</reference>
<feature type="compositionally biased region" description="Polar residues" evidence="1">
    <location>
        <begin position="422"/>
        <end position="442"/>
    </location>
</feature>
<feature type="compositionally biased region" description="Basic residues" evidence="1">
    <location>
        <begin position="78"/>
        <end position="90"/>
    </location>
</feature>
<proteinExistence type="predicted"/>
<dbReference type="EMBL" id="JAAOAN010000653">
    <property type="protein sequence ID" value="KAF5701888.1"/>
    <property type="molecule type" value="Genomic_DNA"/>
</dbReference>
<feature type="region of interest" description="Disordered" evidence="1">
    <location>
        <begin position="65"/>
        <end position="91"/>
    </location>
</feature>
<dbReference type="OrthoDB" id="4161186at2759"/>
<feature type="region of interest" description="Disordered" evidence="1">
    <location>
        <begin position="354"/>
        <end position="442"/>
    </location>
</feature>
<dbReference type="AlphaFoldDB" id="A0A8H5XXC4"/>
<evidence type="ECO:0000313" key="4">
    <source>
        <dbReference type="EMBL" id="KAF5701888.1"/>
    </source>
</evidence>
<evidence type="ECO:0000313" key="5">
    <source>
        <dbReference type="Proteomes" id="UP000544331"/>
    </source>
</evidence>
<evidence type="ECO:0000259" key="3">
    <source>
        <dbReference type="Pfam" id="PF20516"/>
    </source>
</evidence>
<gene>
    <name evidence="4" type="ORF">FMUND_13721</name>
</gene>
<organism evidence="4 5">
    <name type="scientific">Fusarium mundagurra</name>
    <dbReference type="NCBI Taxonomy" id="1567541"/>
    <lineage>
        <taxon>Eukaryota</taxon>
        <taxon>Fungi</taxon>
        <taxon>Dikarya</taxon>
        <taxon>Ascomycota</taxon>
        <taxon>Pezizomycotina</taxon>
        <taxon>Sordariomycetes</taxon>
        <taxon>Hypocreomycetidae</taxon>
        <taxon>Hypocreales</taxon>
        <taxon>Nectriaceae</taxon>
        <taxon>Fusarium</taxon>
        <taxon>Fusarium fujikuroi species complex</taxon>
    </lineage>
</organism>
<keyword evidence="2" id="KW-0732">Signal</keyword>
<accession>A0A8H5XXC4</accession>
<feature type="compositionally biased region" description="Basic and acidic residues" evidence="1">
    <location>
        <begin position="399"/>
        <end position="409"/>
    </location>
</feature>
<feature type="compositionally biased region" description="Polar residues" evidence="1">
    <location>
        <begin position="382"/>
        <end position="391"/>
    </location>
</feature>
<feature type="signal peptide" evidence="2">
    <location>
        <begin position="1"/>
        <end position="17"/>
    </location>
</feature>
<protein>
    <recommendedName>
        <fullName evidence="3">PD-(D/E)XK nuclease-like domain-containing protein</fullName>
    </recommendedName>
</protein>